<dbReference type="AlphaFoldDB" id="A0A9X2FA90"/>
<keyword evidence="5" id="KW-1185">Reference proteome</keyword>
<dbReference type="Proteomes" id="UP001155241">
    <property type="component" value="Unassembled WGS sequence"/>
</dbReference>
<dbReference type="RefSeq" id="WP_252853403.1">
    <property type="nucleotide sequence ID" value="NZ_JAMXLR010000055.1"/>
</dbReference>
<comment type="caution">
    <text evidence="4">The sequence shown here is derived from an EMBL/GenBank/DDBJ whole genome shotgun (WGS) entry which is preliminary data.</text>
</comment>
<keyword evidence="2" id="KW-0812">Transmembrane</keyword>
<dbReference type="InterPro" id="IPR045584">
    <property type="entry name" value="Pilin-like"/>
</dbReference>
<feature type="domain" description="DUF1559" evidence="3">
    <location>
        <begin position="44"/>
        <end position="323"/>
    </location>
</feature>
<dbReference type="Pfam" id="PF07596">
    <property type="entry name" value="SBP_bac_10"/>
    <property type="match status" value="1"/>
</dbReference>
<keyword evidence="2" id="KW-0472">Membrane</keyword>
<evidence type="ECO:0000313" key="4">
    <source>
        <dbReference type="EMBL" id="MCO6045287.1"/>
    </source>
</evidence>
<feature type="transmembrane region" description="Helical" evidence="2">
    <location>
        <begin position="20"/>
        <end position="43"/>
    </location>
</feature>
<dbReference type="PANTHER" id="PTHR30093">
    <property type="entry name" value="GENERAL SECRETION PATHWAY PROTEIN G"/>
    <property type="match status" value="1"/>
</dbReference>
<sequence>MCSSLFKPRQTGSSSRFSGFTLVELLVVIAIIGILVALLLPAVQAAREAARRTQCTNQLKQIGLAWQNHHGTHKHFPTGGWGWNWQGDPDLGYGVDQPGGWVYNVLPYMELGTLRDMGAGQSDADKRIALTQLSQTQPPGFICPTKRASKPTAPKNHWAPKNINFSVGDLAGKSDYAACSGDPAIPEAASNAAGPPNLNVAQSALWRWAPPHNGVCYLRSRVKMKDIVDGSSKTFMVGEKYQRPESYEGSFASGSSTYDFGDNESMFSGYNRDQHRSTHPSLIPHQDRPGVLDDYAFGGAHSGAFGMLMCDGSVNRIKYDIDMVAYRWMGVVNDGNITDGAN</sequence>
<evidence type="ECO:0000256" key="1">
    <source>
        <dbReference type="SAM" id="MobiDB-lite"/>
    </source>
</evidence>
<dbReference type="InterPro" id="IPR011453">
    <property type="entry name" value="DUF1559"/>
</dbReference>
<dbReference type="EMBL" id="JAMXLR010000055">
    <property type="protein sequence ID" value="MCO6045287.1"/>
    <property type="molecule type" value="Genomic_DNA"/>
</dbReference>
<reference evidence="4" key="1">
    <citation type="submission" date="2022-06" db="EMBL/GenBank/DDBJ databases">
        <title>Aeoliella straminimaris, a novel planctomycete from sediments.</title>
        <authorList>
            <person name="Vitorino I.R."/>
            <person name="Lage O.M."/>
        </authorList>
    </citation>
    <scope>NUCLEOTIDE SEQUENCE</scope>
    <source>
        <strain evidence="4">ICT_H6.2</strain>
    </source>
</reference>
<evidence type="ECO:0000256" key="2">
    <source>
        <dbReference type="SAM" id="Phobius"/>
    </source>
</evidence>
<dbReference type="InterPro" id="IPR012902">
    <property type="entry name" value="N_methyl_site"/>
</dbReference>
<feature type="region of interest" description="Disordered" evidence="1">
    <location>
        <begin position="140"/>
        <end position="159"/>
    </location>
</feature>
<proteinExistence type="predicted"/>
<dbReference type="PANTHER" id="PTHR30093:SF2">
    <property type="entry name" value="TYPE II SECRETION SYSTEM PROTEIN H"/>
    <property type="match status" value="1"/>
</dbReference>
<dbReference type="NCBIfam" id="TIGR02532">
    <property type="entry name" value="IV_pilin_GFxxxE"/>
    <property type="match status" value="1"/>
</dbReference>
<dbReference type="Pfam" id="PF07963">
    <property type="entry name" value="N_methyl"/>
    <property type="match status" value="1"/>
</dbReference>
<accession>A0A9X2FA90</accession>
<evidence type="ECO:0000259" key="3">
    <source>
        <dbReference type="Pfam" id="PF07596"/>
    </source>
</evidence>
<dbReference type="Gene3D" id="3.30.700.10">
    <property type="entry name" value="Glycoprotein, Type 4 Pilin"/>
    <property type="match status" value="1"/>
</dbReference>
<organism evidence="4 5">
    <name type="scientific">Aeoliella straminimaris</name>
    <dbReference type="NCBI Taxonomy" id="2954799"/>
    <lineage>
        <taxon>Bacteria</taxon>
        <taxon>Pseudomonadati</taxon>
        <taxon>Planctomycetota</taxon>
        <taxon>Planctomycetia</taxon>
        <taxon>Pirellulales</taxon>
        <taxon>Lacipirellulaceae</taxon>
        <taxon>Aeoliella</taxon>
    </lineage>
</organism>
<keyword evidence="2" id="KW-1133">Transmembrane helix</keyword>
<gene>
    <name evidence="4" type="ORF">NG895_15355</name>
</gene>
<dbReference type="PROSITE" id="PS00409">
    <property type="entry name" value="PROKAR_NTER_METHYL"/>
    <property type="match status" value="1"/>
</dbReference>
<protein>
    <submittedName>
        <fullName evidence="4">DUF1559 domain-containing protein</fullName>
    </submittedName>
</protein>
<evidence type="ECO:0000313" key="5">
    <source>
        <dbReference type="Proteomes" id="UP001155241"/>
    </source>
</evidence>
<dbReference type="SUPFAM" id="SSF54523">
    <property type="entry name" value="Pili subunits"/>
    <property type="match status" value="1"/>
</dbReference>
<name>A0A9X2FA90_9BACT</name>